<proteinExistence type="predicted"/>
<comment type="caution">
    <text evidence="1">The sequence shown here is derived from an EMBL/GenBank/DDBJ whole genome shotgun (WGS) entry which is preliminary data.</text>
</comment>
<dbReference type="EMBL" id="SHSP01000021">
    <property type="protein sequence ID" value="TCF30070.1"/>
    <property type="molecule type" value="Genomic_DNA"/>
</dbReference>
<accession>A0A4R0UGI1</accession>
<reference evidence="1 2" key="1">
    <citation type="journal article" date="2018" name="Sci. Rep.">
        <title>Genomic diversity and distribution of Bifidobacterium longum subsp. longum across the human lifespan.</title>
        <authorList>
            <person name="Odamaki T."/>
            <person name="Bottacini F."/>
            <person name="Kato K."/>
            <person name="Mitsuyama E."/>
            <person name="Yoshida K."/>
            <person name="Horigome A."/>
            <person name="Xiao J.Z."/>
            <person name="van Sinderen D."/>
        </authorList>
    </citation>
    <scope>NUCLEOTIDE SEQUENCE [LARGE SCALE GENOMIC DNA]</scope>
    <source>
        <strain evidence="1 2">MCC10096</strain>
    </source>
</reference>
<organism evidence="1 2">
    <name type="scientific">Bifidobacterium longum subsp. longum</name>
    <dbReference type="NCBI Taxonomy" id="1679"/>
    <lineage>
        <taxon>Bacteria</taxon>
        <taxon>Bacillati</taxon>
        <taxon>Actinomycetota</taxon>
        <taxon>Actinomycetes</taxon>
        <taxon>Bifidobacteriales</taxon>
        <taxon>Bifidobacteriaceae</taxon>
        <taxon>Bifidobacterium</taxon>
    </lineage>
</organism>
<evidence type="ECO:0000313" key="2">
    <source>
        <dbReference type="Proteomes" id="UP000292932"/>
    </source>
</evidence>
<sequence length="61" mass="6547">MLPRSHPAGNLPQAASGIESPAVDACGRPFPARWPCQTSVRRHHFCQPMSCGRLPAKPDGP</sequence>
<dbReference type="AlphaFoldDB" id="A0A4R0UGI1"/>
<protein>
    <submittedName>
        <fullName evidence="1">Uncharacterized protein</fullName>
    </submittedName>
</protein>
<dbReference type="Proteomes" id="UP000292932">
    <property type="component" value="Unassembled WGS sequence"/>
</dbReference>
<gene>
    <name evidence="1" type="ORF">MCC10096_2043</name>
</gene>
<name>A0A4R0UGI1_BIFLL</name>
<evidence type="ECO:0000313" key="1">
    <source>
        <dbReference type="EMBL" id="TCF30070.1"/>
    </source>
</evidence>